<dbReference type="EMBL" id="CAJVPT010011713">
    <property type="protein sequence ID" value="CAG8581489.1"/>
    <property type="molecule type" value="Genomic_DNA"/>
</dbReference>
<protein>
    <submittedName>
        <fullName evidence="1">6612_t:CDS:1</fullName>
    </submittedName>
</protein>
<proteinExistence type="predicted"/>
<accession>A0ACA9MCF9</accession>
<name>A0ACA9MCF9_9GLOM</name>
<reference evidence="1" key="1">
    <citation type="submission" date="2021-06" db="EMBL/GenBank/DDBJ databases">
        <authorList>
            <person name="Kallberg Y."/>
            <person name="Tangrot J."/>
            <person name="Rosling A."/>
        </authorList>
    </citation>
    <scope>NUCLEOTIDE SEQUENCE</scope>
    <source>
        <strain evidence="1">CL356</strain>
    </source>
</reference>
<organism evidence="1 2">
    <name type="scientific">Acaulospora colombiana</name>
    <dbReference type="NCBI Taxonomy" id="27376"/>
    <lineage>
        <taxon>Eukaryota</taxon>
        <taxon>Fungi</taxon>
        <taxon>Fungi incertae sedis</taxon>
        <taxon>Mucoromycota</taxon>
        <taxon>Glomeromycotina</taxon>
        <taxon>Glomeromycetes</taxon>
        <taxon>Diversisporales</taxon>
        <taxon>Acaulosporaceae</taxon>
        <taxon>Acaulospora</taxon>
    </lineage>
</organism>
<dbReference type="Proteomes" id="UP000789525">
    <property type="component" value="Unassembled WGS sequence"/>
</dbReference>
<comment type="caution">
    <text evidence="1">The sequence shown here is derived from an EMBL/GenBank/DDBJ whole genome shotgun (WGS) entry which is preliminary data.</text>
</comment>
<evidence type="ECO:0000313" key="1">
    <source>
        <dbReference type="EMBL" id="CAG8581489.1"/>
    </source>
</evidence>
<keyword evidence="2" id="KW-1185">Reference proteome</keyword>
<sequence length="155" mass="17401">MADSQENTYTLFCVLKDNPHSSFSVKPPPSATVDDVKVAIMPGATPRTRITVTLYSTKLPDDSSLAENVRIAISKNPQPLRSSTKLYQIYSSPPPEETVHIIVELPSGRQLVKVVAFYWWLTDLFLFLYQRHATPLARPVSQPTLKIMPVSPVRH</sequence>
<gene>
    <name evidence="1" type="ORF">ACOLOM_LOCUS5985</name>
</gene>
<evidence type="ECO:0000313" key="2">
    <source>
        <dbReference type="Proteomes" id="UP000789525"/>
    </source>
</evidence>